<gene>
    <name evidence="3" type="ORF">PYTT_1919</name>
</gene>
<proteinExistence type="predicted"/>
<evidence type="ECO:0000313" key="4">
    <source>
        <dbReference type="Proteomes" id="UP000176204"/>
    </source>
</evidence>
<evidence type="ECO:0000313" key="3">
    <source>
        <dbReference type="EMBL" id="SEH94134.1"/>
    </source>
</evidence>
<dbReference type="Proteomes" id="UP000176204">
    <property type="component" value="Chromosome I"/>
</dbReference>
<dbReference type="STRING" id="1679444.PYTT_1919"/>
<feature type="compositionally biased region" description="Acidic residues" evidence="1">
    <location>
        <begin position="154"/>
        <end position="170"/>
    </location>
</feature>
<dbReference type="EMBL" id="LT629973">
    <property type="protein sequence ID" value="SEH94134.1"/>
    <property type="molecule type" value="Genomic_DNA"/>
</dbReference>
<protein>
    <submittedName>
        <fullName evidence="3">Uncharacterized protein</fullName>
    </submittedName>
</protein>
<reference evidence="4" key="1">
    <citation type="submission" date="2016-09" db="EMBL/GenBank/DDBJ databases">
        <authorList>
            <person name="Koehorst J."/>
        </authorList>
    </citation>
    <scope>NUCLEOTIDE SEQUENCE [LARGE SCALE GENOMIC DNA]</scope>
</reference>
<feature type="region of interest" description="Disordered" evidence="1">
    <location>
        <begin position="154"/>
        <end position="190"/>
    </location>
</feature>
<dbReference type="KEGG" id="agl:PYTT_1919"/>
<evidence type="ECO:0000256" key="2">
    <source>
        <dbReference type="SAM" id="SignalP"/>
    </source>
</evidence>
<sequence length="716" mass="76796">MAPFNPSYDNMKTKHTLMLLAASLATTTGLHAQTAAPDSMSAVLQQLAATPKASALTPEQRAAKLGVLALIPSDAESFVAVPHFADSIANLMSAPLLQMAAQGKQQDILKITGMVKSIAIATGPGSSEAMGRMLALMPSMAALNSPLMEVQATDMDDENDDSDIDDEKQEEAEKNRMERMQKSSFESSRNSMRRAADIMPALLQATNNCSTLAVAELDPSAIASIDPFLMQAKQGISNSDQVMTWHEGTYAGRPWKGCIFDGKNLVQNIILPDYKKYNVTPDAAEQKVINALAATKFYYLCTVQDNKLIISFCSDPAKDIKIAASPKESILSTSKVAFADARLDKNPDLLYSLDKAFAEGASSGLLGLGSVIPAPARTPQITALLKSVSDIAKLSTPDAMTGLLWADKGIHFETTQGATAALDLNSPLQLLKYADRPETILYGECNYTSRFSALMVQMVENAASATHTMYNMIHSTSMGDQPSQPQPVPPQLLSMWQNVKTALSGMDGKTALLVDNKGKLPEILVTPPVGDPAMKNIAIPRIALYKGVANRLRISMAWDKMYASAKELYAQAGGMPELKQAEKNGISTYGFVMPKLPAAAEQHGILIGTPVVLLDTRISISDKAWVIGSSSGYTYDIARAAATGTSELKGAAFAFRLAPIKDMVDKNAPLMKGMMPGAIEQVQTITALIASQIDGIYGTTTAEGNKTRSHLYLRTK</sequence>
<feature type="compositionally biased region" description="Basic and acidic residues" evidence="1">
    <location>
        <begin position="171"/>
        <end position="181"/>
    </location>
</feature>
<dbReference type="AlphaFoldDB" id="A0A1C7P939"/>
<keyword evidence="2" id="KW-0732">Signal</keyword>
<organism evidence="3 4">
    <name type="scientific">Akkermansia glycaniphila</name>
    <dbReference type="NCBI Taxonomy" id="1679444"/>
    <lineage>
        <taxon>Bacteria</taxon>
        <taxon>Pseudomonadati</taxon>
        <taxon>Verrucomicrobiota</taxon>
        <taxon>Verrucomicrobiia</taxon>
        <taxon>Verrucomicrobiales</taxon>
        <taxon>Akkermansiaceae</taxon>
        <taxon>Akkermansia</taxon>
    </lineage>
</organism>
<accession>A0A1C7P939</accession>
<feature type="signal peptide" evidence="2">
    <location>
        <begin position="1"/>
        <end position="32"/>
    </location>
</feature>
<keyword evidence="4" id="KW-1185">Reference proteome</keyword>
<evidence type="ECO:0000256" key="1">
    <source>
        <dbReference type="SAM" id="MobiDB-lite"/>
    </source>
</evidence>
<name>A0A1C7P939_9BACT</name>
<feature type="chain" id="PRO_5014266402" evidence="2">
    <location>
        <begin position="33"/>
        <end position="716"/>
    </location>
</feature>